<keyword evidence="2" id="KW-0732">Signal</keyword>
<protein>
    <submittedName>
        <fullName evidence="3">Uncharacterized protein</fullName>
    </submittedName>
</protein>
<feature type="region of interest" description="Disordered" evidence="1">
    <location>
        <begin position="118"/>
        <end position="138"/>
    </location>
</feature>
<proteinExistence type="predicted"/>
<keyword evidence="4" id="KW-1185">Reference proteome</keyword>
<comment type="caution">
    <text evidence="3">The sequence shown here is derived from an EMBL/GenBank/DDBJ whole genome shotgun (WGS) entry which is preliminary data.</text>
</comment>
<reference evidence="3" key="1">
    <citation type="submission" date="2021-02" db="EMBL/GenBank/DDBJ databases">
        <title>Genome sequence Cadophora malorum strain M34.</title>
        <authorList>
            <person name="Stefanovic E."/>
            <person name="Vu D."/>
            <person name="Scully C."/>
            <person name="Dijksterhuis J."/>
            <person name="Roader J."/>
            <person name="Houbraken J."/>
        </authorList>
    </citation>
    <scope>NUCLEOTIDE SEQUENCE</scope>
    <source>
        <strain evidence="3">M34</strain>
    </source>
</reference>
<feature type="chain" id="PRO_5034332326" evidence="2">
    <location>
        <begin position="17"/>
        <end position="215"/>
    </location>
</feature>
<sequence length="215" mass="23189">MIFSLALYVFASLSSAIPLVQNTVEKRTAIGEGCSYCTPGPWITSAACNSYEYFAVASSMRNPPDEIKFDATSFCSEFLRPLITDLLIVKVTSATTTSTSVIISLVYASPSTAKPSIPAKTNSLSTPTRESSPALITTSPGPLTAPANAIKKRSFTVPEYLEPWYFYGRLDPGCSCIITSADPSIRVSATETSTFYNFTVSTTVTEVYTIYPGMQ</sequence>
<dbReference type="OrthoDB" id="3555412at2759"/>
<evidence type="ECO:0000313" key="4">
    <source>
        <dbReference type="Proteomes" id="UP000664132"/>
    </source>
</evidence>
<name>A0A8H7TFP8_9HELO</name>
<dbReference type="Proteomes" id="UP000664132">
    <property type="component" value="Unassembled WGS sequence"/>
</dbReference>
<evidence type="ECO:0000256" key="2">
    <source>
        <dbReference type="SAM" id="SignalP"/>
    </source>
</evidence>
<dbReference type="AlphaFoldDB" id="A0A8H7TFP8"/>
<feature type="signal peptide" evidence="2">
    <location>
        <begin position="1"/>
        <end position="16"/>
    </location>
</feature>
<evidence type="ECO:0000256" key="1">
    <source>
        <dbReference type="SAM" id="MobiDB-lite"/>
    </source>
</evidence>
<dbReference type="EMBL" id="JAFJYH010000120">
    <property type="protein sequence ID" value="KAG4418807.1"/>
    <property type="molecule type" value="Genomic_DNA"/>
</dbReference>
<gene>
    <name evidence="3" type="ORF">IFR04_008089</name>
</gene>
<evidence type="ECO:0000313" key="3">
    <source>
        <dbReference type="EMBL" id="KAG4418807.1"/>
    </source>
</evidence>
<organism evidence="3 4">
    <name type="scientific">Cadophora malorum</name>
    <dbReference type="NCBI Taxonomy" id="108018"/>
    <lineage>
        <taxon>Eukaryota</taxon>
        <taxon>Fungi</taxon>
        <taxon>Dikarya</taxon>
        <taxon>Ascomycota</taxon>
        <taxon>Pezizomycotina</taxon>
        <taxon>Leotiomycetes</taxon>
        <taxon>Helotiales</taxon>
        <taxon>Ploettnerulaceae</taxon>
        <taxon>Cadophora</taxon>
    </lineage>
</organism>
<accession>A0A8H7TFP8</accession>